<reference evidence="1" key="1">
    <citation type="journal article" date="2011" name="PLoS Biol.">
        <title>Gene gain and loss during evolution of obligate parasitism in the white rust pathogen of Arabidopsis thaliana.</title>
        <authorList>
            <person name="Kemen E."/>
            <person name="Gardiner A."/>
            <person name="Schultz-Larsen T."/>
            <person name="Kemen A.C."/>
            <person name="Balmuth A.L."/>
            <person name="Robert-Seilaniantz A."/>
            <person name="Bailey K."/>
            <person name="Holub E."/>
            <person name="Studholme D.J."/>
            <person name="Maclean D."/>
            <person name="Jones J.D."/>
        </authorList>
    </citation>
    <scope>NUCLEOTIDE SEQUENCE</scope>
</reference>
<reference evidence="1" key="2">
    <citation type="submission" date="2011-02" db="EMBL/GenBank/DDBJ databases">
        <authorList>
            <person name="MacLean D."/>
        </authorList>
    </citation>
    <scope>NUCLEOTIDE SEQUENCE</scope>
</reference>
<dbReference type="AlphaFoldDB" id="F0W6W7"/>
<accession>F0W6W7</accession>
<dbReference type="EMBL" id="FR824071">
    <property type="protein sequence ID" value="CCA16862.1"/>
    <property type="molecule type" value="Genomic_DNA"/>
</dbReference>
<proteinExistence type="predicted"/>
<sequence length="125" mass="13467">MNRVIVHGAVFCVEGTPCHGTDKGVCPQEQESLPYGSYCDIVDESYQCIAYDKTLSVDSFCIGSPYGERVVEVLNVGFFCANESVCGGNEDGNCPISQPGLNEDAFCDRIDEFGSLGCVPNDYQG</sequence>
<name>F0W6W7_9STRA</name>
<organism evidence="1">
    <name type="scientific">Albugo laibachii Nc14</name>
    <dbReference type="NCBI Taxonomy" id="890382"/>
    <lineage>
        <taxon>Eukaryota</taxon>
        <taxon>Sar</taxon>
        <taxon>Stramenopiles</taxon>
        <taxon>Oomycota</taxon>
        <taxon>Peronosporomycetes</taxon>
        <taxon>Albuginales</taxon>
        <taxon>Albuginaceae</taxon>
        <taxon>Albugo</taxon>
    </lineage>
</organism>
<gene>
    <name evidence="1" type="primary">AlNc14C26G2603</name>
    <name evidence="1" type="ORF">ALNC14_030050</name>
</gene>
<protein>
    <submittedName>
        <fullName evidence="1">AlNc14C26G2603 protein</fullName>
    </submittedName>
</protein>
<dbReference type="HOGENOM" id="CLU_133595_1_0_1"/>
<evidence type="ECO:0000313" key="1">
    <source>
        <dbReference type="EMBL" id="CCA16862.1"/>
    </source>
</evidence>